<evidence type="ECO:0000256" key="3">
    <source>
        <dbReference type="SAM" id="SignalP"/>
    </source>
</evidence>
<dbReference type="Gene3D" id="3.40.390.10">
    <property type="entry name" value="Collagenase (Catalytic Domain)"/>
    <property type="match status" value="1"/>
</dbReference>
<feature type="binding site" evidence="1">
    <location>
        <position position="388"/>
    </location>
    <ligand>
        <name>Zn(2+)</name>
        <dbReference type="ChEBI" id="CHEBI:29105"/>
        <note>catalytic</note>
    </ligand>
</feature>
<comment type="caution">
    <text evidence="5">The sequence shown here is derived from an EMBL/GenBank/DDBJ whole genome shotgun (WGS) entry which is preliminary data.</text>
</comment>
<dbReference type="GO" id="GO:0046872">
    <property type="term" value="F:metal ion binding"/>
    <property type="evidence" value="ECO:0007669"/>
    <property type="project" value="UniProtKB-KW"/>
</dbReference>
<feature type="domain" description="Peptidase M12B" evidence="4">
    <location>
        <begin position="232"/>
        <end position="433"/>
    </location>
</feature>
<dbReference type="Pfam" id="PF13688">
    <property type="entry name" value="Reprolysin_5"/>
    <property type="match status" value="1"/>
</dbReference>
<keyword evidence="1" id="KW-0862">Zinc</keyword>
<dbReference type="GO" id="GO:0006508">
    <property type="term" value="P:proteolysis"/>
    <property type="evidence" value="ECO:0007669"/>
    <property type="project" value="InterPro"/>
</dbReference>
<feature type="compositionally biased region" description="Gly residues" evidence="2">
    <location>
        <begin position="50"/>
        <end position="62"/>
    </location>
</feature>
<evidence type="ECO:0000313" key="6">
    <source>
        <dbReference type="Proteomes" id="UP001153069"/>
    </source>
</evidence>
<accession>A0A9N8E2E7</accession>
<dbReference type="PANTHER" id="PTHR11905">
    <property type="entry name" value="ADAM A DISINTEGRIN AND METALLOPROTEASE DOMAIN"/>
    <property type="match status" value="1"/>
</dbReference>
<keyword evidence="5" id="KW-0378">Hydrolase</keyword>
<keyword evidence="5" id="KW-0645">Protease</keyword>
<feature type="signal peptide" evidence="3">
    <location>
        <begin position="1"/>
        <end position="21"/>
    </location>
</feature>
<proteinExistence type="predicted"/>
<dbReference type="PANTHER" id="PTHR11905:SF159">
    <property type="entry name" value="ADAM METALLOPROTEASE"/>
    <property type="match status" value="1"/>
</dbReference>
<dbReference type="EMBL" id="CAICTM010000584">
    <property type="protein sequence ID" value="CAB9513322.1"/>
    <property type="molecule type" value="Genomic_DNA"/>
</dbReference>
<keyword evidence="5" id="KW-0482">Metalloprotease</keyword>
<protein>
    <submittedName>
        <fullName evidence="5">Reprolysin (M12B) family zinc metalloprotease</fullName>
    </submittedName>
</protein>
<feature type="region of interest" description="Disordered" evidence="2">
    <location>
        <begin position="41"/>
        <end position="64"/>
    </location>
</feature>
<dbReference type="InterPro" id="IPR001590">
    <property type="entry name" value="Peptidase_M12B"/>
</dbReference>
<evidence type="ECO:0000256" key="1">
    <source>
        <dbReference type="PROSITE-ProRule" id="PRU00276"/>
    </source>
</evidence>
<dbReference type="InterPro" id="IPR024079">
    <property type="entry name" value="MetalloPept_cat_dom_sf"/>
</dbReference>
<evidence type="ECO:0000313" key="5">
    <source>
        <dbReference type="EMBL" id="CAB9513322.1"/>
    </source>
</evidence>
<dbReference type="AlphaFoldDB" id="A0A9N8E2E7"/>
<dbReference type="Proteomes" id="UP001153069">
    <property type="component" value="Unassembled WGS sequence"/>
</dbReference>
<dbReference type="OrthoDB" id="56093at2759"/>
<evidence type="ECO:0000256" key="2">
    <source>
        <dbReference type="SAM" id="MobiDB-lite"/>
    </source>
</evidence>
<comment type="caution">
    <text evidence="1">Lacks conserved residue(s) required for the propagation of feature annotation.</text>
</comment>
<dbReference type="PROSITE" id="PS50215">
    <property type="entry name" value="ADAM_MEPRO"/>
    <property type="match status" value="1"/>
</dbReference>
<evidence type="ECO:0000259" key="4">
    <source>
        <dbReference type="PROSITE" id="PS50215"/>
    </source>
</evidence>
<name>A0A9N8E2E7_9STRA</name>
<gene>
    <name evidence="5" type="ORF">SEMRO_585_G170910.1</name>
</gene>
<feature type="binding site" evidence="1">
    <location>
        <position position="394"/>
    </location>
    <ligand>
        <name>Zn(2+)</name>
        <dbReference type="ChEBI" id="CHEBI:29105"/>
        <note>catalytic</note>
    </ligand>
</feature>
<reference evidence="5" key="1">
    <citation type="submission" date="2020-06" db="EMBL/GenBank/DDBJ databases">
        <authorList>
            <consortium name="Plant Systems Biology data submission"/>
        </authorList>
    </citation>
    <scope>NUCLEOTIDE SEQUENCE</scope>
    <source>
        <strain evidence="5">D6</strain>
    </source>
</reference>
<feature type="binding site" evidence="1">
    <location>
        <position position="384"/>
    </location>
    <ligand>
        <name>Zn(2+)</name>
        <dbReference type="ChEBI" id="CHEBI:29105"/>
        <note>catalytic</note>
    </ligand>
</feature>
<dbReference type="GO" id="GO:0004222">
    <property type="term" value="F:metalloendopeptidase activity"/>
    <property type="evidence" value="ECO:0007669"/>
    <property type="project" value="InterPro"/>
</dbReference>
<sequence>MKLSTAVITLVASCLGNVSMALDNGPVIVDRELQFGDLPERQARNNANGNGNGNANGNGQGHGPPDFVLAKFNQDNQVKPGRTLPIQEVTGNLVNVAGRSVSFVDSDLTPKKVFAPGARVFVDGAEVTIPPLVFESKSDSSITITKGTNGRLLSASKRGNGNGRGAKVDVLPVQDDFFAELDADDISDELLAEFTLADAQSPNDRRFLRSSGQLKEQLSAYAQARSLATLFDTVEVDIVLDSYFCAAFGGNAEDAQARAISIVADASAFYQSFGVQIVINTFSTFCDPAVDPIRTIFDGLSGQGSSDVCGGANSLLVKFKDHVANEGTFKGDLVHLFHAFDFSDTSVIGCAYEGALCNSWYYHAGVNEMAATANILNQAKLFAHEAGHNLGAPHDATEGYIMQSYLCGSSCSSFSPASITDITSSIINAPSGCIHEAGVGPTPAPAPTPAPVCTDDDSWTVNVCSSAGCQPEGCDYFAASYWRSFYCDTYSFIAAACPLTCDACP</sequence>
<keyword evidence="3" id="KW-0732">Signal</keyword>
<feature type="active site" evidence="1">
    <location>
        <position position="385"/>
    </location>
</feature>
<dbReference type="SUPFAM" id="SSF55486">
    <property type="entry name" value="Metalloproteases ('zincins'), catalytic domain"/>
    <property type="match status" value="1"/>
</dbReference>
<organism evidence="5 6">
    <name type="scientific">Seminavis robusta</name>
    <dbReference type="NCBI Taxonomy" id="568900"/>
    <lineage>
        <taxon>Eukaryota</taxon>
        <taxon>Sar</taxon>
        <taxon>Stramenopiles</taxon>
        <taxon>Ochrophyta</taxon>
        <taxon>Bacillariophyta</taxon>
        <taxon>Bacillariophyceae</taxon>
        <taxon>Bacillariophycidae</taxon>
        <taxon>Naviculales</taxon>
        <taxon>Naviculaceae</taxon>
        <taxon>Seminavis</taxon>
    </lineage>
</organism>
<keyword evidence="1" id="KW-0479">Metal-binding</keyword>
<keyword evidence="6" id="KW-1185">Reference proteome</keyword>
<feature type="chain" id="PRO_5040131068" evidence="3">
    <location>
        <begin position="22"/>
        <end position="505"/>
    </location>
</feature>